<evidence type="ECO:0000313" key="5">
    <source>
        <dbReference type="Proteomes" id="UP000033423"/>
    </source>
</evidence>
<evidence type="ECO:0000259" key="3">
    <source>
        <dbReference type="Pfam" id="PF18998"/>
    </source>
</evidence>
<organism evidence="4 5">
    <name type="scientific">Candidatus Magnetobacterium bavaricum</name>
    <dbReference type="NCBI Taxonomy" id="29290"/>
    <lineage>
        <taxon>Bacteria</taxon>
        <taxon>Pseudomonadati</taxon>
        <taxon>Nitrospirota</taxon>
        <taxon>Thermodesulfovibrionia</taxon>
        <taxon>Thermodesulfovibrionales</taxon>
        <taxon>Candidatus Magnetobacteriaceae</taxon>
        <taxon>Candidatus Magnetobacterium</taxon>
    </lineage>
</organism>
<sequence length="293" mass="31151">MATRKANEDGKLYFNAVKQSVNTDHSTIVGWSGTISYKGAQIAIGQQKDIDRPFKGSIDNIRIYNRALSDAEVQQLYTGVDSNTLTVSRTGNGTVTSTPSGINCGPTCSASFAANTAVTLTATPDSTSTFSGWSDTFGECSGTIPVCTVAMSASKTVTATFGGSSPTPTPTPTPTTPPTPPPTPSPTPSTVTNKDFNGDGIGDVLWQNTRTGMVYIYLMNKDGSIQSSGSPATVADLNWKIKDINDYNGDGKSDILWQNTQTGLLYIWFMDGVNIKGSKQVGLVPDNEWQIFK</sequence>
<feature type="domain" description="Bacterial repeat" evidence="3">
    <location>
        <begin position="84"/>
        <end position="161"/>
    </location>
</feature>
<dbReference type="PANTHER" id="PTHR46580">
    <property type="entry name" value="SENSOR KINASE-RELATED"/>
    <property type="match status" value="1"/>
</dbReference>
<dbReference type="InterPro" id="IPR044060">
    <property type="entry name" value="Bacterial_rp_domain"/>
</dbReference>
<dbReference type="SUPFAM" id="SSF49899">
    <property type="entry name" value="Concanavalin A-like lectins/glucanases"/>
    <property type="match status" value="1"/>
</dbReference>
<feature type="compositionally biased region" description="Pro residues" evidence="2">
    <location>
        <begin position="167"/>
        <end position="187"/>
    </location>
</feature>
<feature type="region of interest" description="Disordered" evidence="2">
    <location>
        <begin position="160"/>
        <end position="198"/>
    </location>
</feature>
<gene>
    <name evidence="4" type="ORF">MBAV_005247</name>
</gene>
<dbReference type="Pfam" id="PF13385">
    <property type="entry name" value="Laminin_G_3"/>
    <property type="match status" value="1"/>
</dbReference>
<dbReference type="Proteomes" id="UP000033423">
    <property type="component" value="Unassembled WGS sequence"/>
</dbReference>
<dbReference type="InterPro" id="IPR013320">
    <property type="entry name" value="ConA-like_dom_sf"/>
</dbReference>
<dbReference type="AlphaFoldDB" id="A0A0F3GKY4"/>
<dbReference type="InterPro" id="IPR013517">
    <property type="entry name" value="FG-GAP"/>
</dbReference>
<reference evidence="4 5" key="1">
    <citation type="submission" date="2015-02" db="EMBL/GenBank/DDBJ databases">
        <title>Single-cell genomics of uncultivated deep-branching MTB reveals a conserved set of magnetosome genes.</title>
        <authorList>
            <person name="Kolinko S."/>
            <person name="Richter M."/>
            <person name="Glockner F.O."/>
            <person name="Brachmann A."/>
            <person name="Schuler D."/>
        </authorList>
    </citation>
    <scope>NUCLEOTIDE SEQUENCE [LARGE SCALE GENOMIC DNA]</scope>
    <source>
        <strain evidence="4">TM-1</strain>
    </source>
</reference>
<keyword evidence="5" id="KW-1185">Reference proteome</keyword>
<dbReference type="PATRIC" id="fig|29290.4.peg.6942"/>
<dbReference type="Pfam" id="PF18998">
    <property type="entry name" value="Flg_new_2"/>
    <property type="match status" value="1"/>
</dbReference>
<keyword evidence="1" id="KW-0732">Signal</keyword>
<dbReference type="InterPro" id="IPR028994">
    <property type="entry name" value="Integrin_alpha_N"/>
</dbReference>
<dbReference type="EMBL" id="LACI01002264">
    <property type="protein sequence ID" value="KJU82556.1"/>
    <property type="molecule type" value="Genomic_DNA"/>
</dbReference>
<name>A0A0F3GKY4_9BACT</name>
<evidence type="ECO:0000313" key="4">
    <source>
        <dbReference type="EMBL" id="KJU82556.1"/>
    </source>
</evidence>
<evidence type="ECO:0000256" key="2">
    <source>
        <dbReference type="SAM" id="MobiDB-lite"/>
    </source>
</evidence>
<dbReference type="Gene3D" id="2.60.120.200">
    <property type="match status" value="1"/>
</dbReference>
<protein>
    <recommendedName>
        <fullName evidence="3">Bacterial repeat domain-containing protein</fullName>
    </recommendedName>
</protein>
<dbReference type="Gene3D" id="2.130.10.130">
    <property type="entry name" value="Integrin alpha, N-terminal"/>
    <property type="match status" value="1"/>
</dbReference>
<proteinExistence type="predicted"/>
<dbReference type="SUPFAM" id="SSF69318">
    <property type="entry name" value="Integrin alpha N-terminal domain"/>
    <property type="match status" value="1"/>
</dbReference>
<dbReference type="Pfam" id="PF13517">
    <property type="entry name" value="FG-GAP_3"/>
    <property type="match status" value="1"/>
</dbReference>
<evidence type="ECO:0000256" key="1">
    <source>
        <dbReference type="ARBA" id="ARBA00022729"/>
    </source>
</evidence>
<comment type="caution">
    <text evidence="4">The sequence shown here is derived from an EMBL/GenBank/DDBJ whole genome shotgun (WGS) entry which is preliminary data.</text>
</comment>
<accession>A0A0F3GKY4</accession>
<dbReference type="PANTHER" id="PTHR46580:SF2">
    <property type="entry name" value="MAM DOMAIN-CONTAINING PROTEIN"/>
    <property type="match status" value="1"/>
</dbReference>